<gene>
    <name evidence="2" type="ORF">KIS1582_1754</name>
</gene>
<dbReference type="Proteomes" id="UP000465778">
    <property type="component" value="Unassembled WGS sequence"/>
</dbReference>
<feature type="transmembrane region" description="Helical" evidence="1">
    <location>
        <begin position="32"/>
        <end position="49"/>
    </location>
</feature>
<name>A0A380Y199_CYTFI</name>
<keyword evidence="1" id="KW-0812">Transmembrane</keyword>
<dbReference type="AlphaFoldDB" id="A0A380Y199"/>
<comment type="caution">
    <text evidence="2">The sequence shown here is derived from an EMBL/GenBank/DDBJ whole genome shotgun (WGS) entry which is preliminary data.</text>
</comment>
<evidence type="ECO:0000256" key="1">
    <source>
        <dbReference type="SAM" id="Phobius"/>
    </source>
</evidence>
<keyword evidence="1" id="KW-1133">Transmembrane helix</keyword>
<keyword evidence="1" id="KW-0472">Membrane</keyword>
<evidence type="ECO:0000313" key="3">
    <source>
        <dbReference type="Proteomes" id="UP000465778"/>
    </source>
</evidence>
<feature type="transmembrane region" description="Helical" evidence="1">
    <location>
        <begin position="61"/>
        <end position="85"/>
    </location>
</feature>
<reference evidence="2 3" key="1">
    <citation type="journal article" date="2020" name="G3 (Bethesda)">
        <title>Whole Genome Sequencing and Comparative Genomics of Two Nematicidal Bacillus Strains Reveals a Wide Range of Possible Virulence Factors.</title>
        <authorList>
            <person name="Susic N."/>
            <person name="Janezic S."/>
            <person name="Rupnik M."/>
            <person name="Geric Stare B."/>
        </authorList>
    </citation>
    <scope>NUCLEOTIDE SEQUENCE [LARGE SCALE GENOMIC DNA]</scope>
    <source>
        <strain evidence="2 3">I-1582</strain>
    </source>
</reference>
<accession>A0A380Y199</accession>
<proteinExistence type="predicted"/>
<organism evidence="2 3">
    <name type="scientific">Cytobacillus firmus</name>
    <name type="common">Bacillus firmus</name>
    <dbReference type="NCBI Taxonomy" id="1399"/>
    <lineage>
        <taxon>Bacteria</taxon>
        <taxon>Bacillati</taxon>
        <taxon>Bacillota</taxon>
        <taxon>Bacilli</taxon>
        <taxon>Bacillales</taxon>
        <taxon>Bacillaceae</taxon>
        <taxon>Cytobacillus</taxon>
    </lineage>
</organism>
<sequence>MFFITKFESFSQPVRIHFREDRIKEEAKLNKNRYLLCLLLCGLMLYYAAPRMGVFNGGTEGIFAISWLALALFVIAGNLTALLYAPKKAAVSGKQVRKLADRKRVRSFGR</sequence>
<dbReference type="EMBL" id="VDEM01000015">
    <property type="protein sequence ID" value="KAF0824395.1"/>
    <property type="molecule type" value="Genomic_DNA"/>
</dbReference>
<protein>
    <submittedName>
        <fullName evidence="2">Uncharacterized protein</fullName>
    </submittedName>
</protein>
<evidence type="ECO:0000313" key="2">
    <source>
        <dbReference type="EMBL" id="KAF0824395.1"/>
    </source>
</evidence>